<proteinExistence type="predicted"/>
<feature type="transmembrane region" description="Helical" evidence="1">
    <location>
        <begin position="41"/>
        <end position="60"/>
    </location>
</feature>
<name>A0A9P6JRJ1_9AGAR</name>
<comment type="caution">
    <text evidence="2">The sequence shown here is derived from an EMBL/GenBank/DDBJ whole genome shotgun (WGS) entry which is preliminary data.</text>
</comment>
<protein>
    <submittedName>
        <fullName evidence="2">Uncharacterized protein</fullName>
    </submittedName>
</protein>
<gene>
    <name evidence="2" type="ORF">CPB83DRAFT_849745</name>
</gene>
<keyword evidence="3" id="KW-1185">Reference proteome</keyword>
<evidence type="ECO:0000313" key="2">
    <source>
        <dbReference type="EMBL" id="KAF9530852.1"/>
    </source>
</evidence>
<dbReference type="EMBL" id="MU157837">
    <property type="protein sequence ID" value="KAF9530852.1"/>
    <property type="molecule type" value="Genomic_DNA"/>
</dbReference>
<keyword evidence="1" id="KW-1133">Transmembrane helix</keyword>
<accession>A0A9P6JRJ1</accession>
<dbReference type="AlphaFoldDB" id="A0A9P6JRJ1"/>
<evidence type="ECO:0000313" key="3">
    <source>
        <dbReference type="Proteomes" id="UP000807306"/>
    </source>
</evidence>
<keyword evidence="1" id="KW-0812">Transmembrane</keyword>
<evidence type="ECO:0000256" key="1">
    <source>
        <dbReference type="SAM" id="Phobius"/>
    </source>
</evidence>
<keyword evidence="1" id="KW-0472">Membrane</keyword>
<organism evidence="2 3">
    <name type="scientific">Crepidotus variabilis</name>
    <dbReference type="NCBI Taxonomy" id="179855"/>
    <lineage>
        <taxon>Eukaryota</taxon>
        <taxon>Fungi</taxon>
        <taxon>Dikarya</taxon>
        <taxon>Basidiomycota</taxon>
        <taxon>Agaricomycotina</taxon>
        <taxon>Agaricomycetes</taxon>
        <taxon>Agaricomycetidae</taxon>
        <taxon>Agaricales</taxon>
        <taxon>Agaricineae</taxon>
        <taxon>Crepidotaceae</taxon>
        <taxon>Crepidotus</taxon>
    </lineage>
</organism>
<sequence>MSTTGIYERCSERFPRFPELKMSFVMTTTPTTPSFRRHTRALFMCNQAFFLLVIGSILTIQE</sequence>
<reference evidence="2" key="1">
    <citation type="submission" date="2020-11" db="EMBL/GenBank/DDBJ databases">
        <authorList>
            <consortium name="DOE Joint Genome Institute"/>
            <person name="Ahrendt S."/>
            <person name="Riley R."/>
            <person name="Andreopoulos W."/>
            <person name="Labutti K."/>
            <person name="Pangilinan J."/>
            <person name="Ruiz-Duenas F.J."/>
            <person name="Barrasa J.M."/>
            <person name="Sanchez-Garcia M."/>
            <person name="Camarero S."/>
            <person name="Miyauchi S."/>
            <person name="Serrano A."/>
            <person name="Linde D."/>
            <person name="Babiker R."/>
            <person name="Drula E."/>
            <person name="Ayuso-Fernandez I."/>
            <person name="Pacheco R."/>
            <person name="Padilla G."/>
            <person name="Ferreira P."/>
            <person name="Barriuso J."/>
            <person name="Kellner H."/>
            <person name="Castanera R."/>
            <person name="Alfaro M."/>
            <person name="Ramirez L."/>
            <person name="Pisabarro A.G."/>
            <person name="Kuo A."/>
            <person name="Tritt A."/>
            <person name="Lipzen A."/>
            <person name="He G."/>
            <person name="Yan M."/>
            <person name="Ng V."/>
            <person name="Cullen D."/>
            <person name="Martin F."/>
            <person name="Rosso M.-N."/>
            <person name="Henrissat B."/>
            <person name="Hibbett D."/>
            <person name="Martinez A.T."/>
            <person name="Grigoriev I.V."/>
        </authorList>
    </citation>
    <scope>NUCLEOTIDE SEQUENCE</scope>
    <source>
        <strain evidence="2">CBS 506.95</strain>
    </source>
</reference>
<dbReference type="Proteomes" id="UP000807306">
    <property type="component" value="Unassembled WGS sequence"/>
</dbReference>